<reference evidence="5 6" key="1">
    <citation type="submission" date="2018-09" db="EMBL/GenBank/DDBJ databases">
        <title>Genome sequencing of strain 6GH32-13.</title>
        <authorList>
            <person name="Weon H.-Y."/>
            <person name="Heo J."/>
            <person name="Kwon S.-W."/>
        </authorList>
    </citation>
    <scope>NUCLEOTIDE SEQUENCE [LARGE SCALE GENOMIC DNA]</scope>
    <source>
        <strain evidence="5 6">5GH32-13</strain>
    </source>
</reference>
<keyword evidence="2" id="KW-1133">Transmembrane helix</keyword>
<name>A0A3B7MV27_9BACT</name>
<feature type="transmembrane region" description="Helical" evidence="2">
    <location>
        <begin position="252"/>
        <end position="269"/>
    </location>
</feature>
<gene>
    <name evidence="5" type="ORF">D3H65_25295</name>
</gene>
<evidence type="ECO:0000313" key="5">
    <source>
        <dbReference type="EMBL" id="AXY77089.1"/>
    </source>
</evidence>
<dbReference type="InterPro" id="IPR003715">
    <property type="entry name" value="Poly_export_N"/>
</dbReference>
<dbReference type="InterPro" id="IPR049712">
    <property type="entry name" value="Poly_export"/>
</dbReference>
<evidence type="ECO:0000256" key="1">
    <source>
        <dbReference type="ARBA" id="ARBA00022729"/>
    </source>
</evidence>
<dbReference type="Gene3D" id="3.10.560.10">
    <property type="entry name" value="Outer membrane lipoprotein wza domain like"/>
    <property type="match status" value="1"/>
</dbReference>
<sequence>MIFMQRLFGILLVIIIIIVGSSCGNVKNLQYVQGAFDTAKLSKVQFTDPVIQTGDLLGINLYSDDAKATAAVMAQPTTISALAGNSGTASTATPAATPGTGYLVNQDGFIQLYKIGMIKAAGMTKKQLADSLAQRYVTLDLLKNPFVEVRFLNYKVTLVGEVAHPGTYSFPTEKINIFEAISLAGDITVFGKRNNVKVVREINGVRQFVELDLSKPDVFGSPYYYLQQNDMVIVDVTKNKAAVNDQVTVRNITVAASILATIAIFINIFK</sequence>
<dbReference type="Pfam" id="PF02563">
    <property type="entry name" value="Poly_export"/>
    <property type="match status" value="1"/>
</dbReference>
<evidence type="ECO:0000259" key="4">
    <source>
        <dbReference type="Pfam" id="PF10531"/>
    </source>
</evidence>
<keyword evidence="2" id="KW-0472">Membrane</keyword>
<keyword evidence="2" id="KW-0812">Transmembrane</keyword>
<protein>
    <submittedName>
        <fullName evidence="5">Polysaccharide export protein</fullName>
    </submittedName>
</protein>
<dbReference type="Proteomes" id="UP000263900">
    <property type="component" value="Chromosome"/>
</dbReference>
<evidence type="ECO:0000259" key="3">
    <source>
        <dbReference type="Pfam" id="PF02563"/>
    </source>
</evidence>
<accession>A0A3B7MV27</accession>
<organism evidence="5 6">
    <name type="scientific">Paraflavitalea soli</name>
    <dbReference type="NCBI Taxonomy" id="2315862"/>
    <lineage>
        <taxon>Bacteria</taxon>
        <taxon>Pseudomonadati</taxon>
        <taxon>Bacteroidota</taxon>
        <taxon>Chitinophagia</taxon>
        <taxon>Chitinophagales</taxon>
        <taxon>Chitinophagaceae</taxon>
        <taxon>Paraflavitalea</taxon>
    </lineage>
</organism>
<keyword evidence="1" id="KW-0732">Signal</keyword>
<evidence type="ECO:0000256" key="2">
    <source>
        <dbReference type="SAM" id="Phobius"/>
    </source>
</evidence>
<dbReference type="GO" id="GO:0015159">
    <property type="term" value="F:polysaccharide transmembrane transporter activity"/>
    <property type="evidence" value="ECO:0007669"/>
    <property type="project" value="InterPro"/>
</dbReference>
<dbReference type="AlphaFoldDB" id="A0A3B7MV27"/>
<dbReference type="PANTHER" id="PTHR33619">
    <property type="entry name" value="POLYSACCHARIDE EXPORT PROTEIN GFCE-RELATED"/>
    <property type="match status" value="1"/>
</dbReference>
<evidence type="ECO:0000313" key="6">
    <source>
        <dbReference type="Proteomes" id="UP000263900"/>
    </source>
</evidence>
<dbReference type="EMBL" id="CP032157">
    <property type="protein sequence ID" value="AXY77089.1"/>
    <property type="molecule type" value="Genomic_DNA"/>
</dbReference>
<proteinExistence type="predicted"/>
<dbReference type="InterPro" id="IPR019554">
    <property type="entry name" value="Soluble_ligand-bd"/>
</dbReference>
<dbReference type="OrthoDB" id="662756at2"/>
<dbReference type="KEGG" id="pseg:D3H65_25295"/>
<feature type="domain" description="Polysaccharide export protein N-terminal" evidence="3">
    <location>
        <begin position="48"/>
        <end position="150"/>
    </location>
</feature>
<keyword evidence="6" id="KW-1185">Reference proteome</keyword>
<feature type="domain" description="Soluble ligand binding" evidence="4">
    <location>
        <begin position="155"/>
        <end position="201"/>
    </location>
</feature>
<dbReference type="PANTHER" id="PTHR33619:SF3">
    <property type="entry name" value="POLYSACCHARIDE EXPORT PROTEIN GFCE-RELATED"/>
    <property type="match status" value="1"/>
</dbReference>
<dbReference type="Pfam" id="PF10531">
    <property type="entry name" value="SLBB"/>
    <property type="match status" value="1"/>
</dbReference>
<dbReference type="PROSITE" id="PS51257">
    <property type="entry name" value="PROKAR_LIPOPROTEIN"/>
    <property type="match status" value="1"/>
</dbReference>